<sequence length="308" mass="34690">MAVISLSTKVISTLFVSVVGYGIVAGSVIATRKNEGIVERSSAFQQNSHDDKDSKAEEDNEKYSEKENIPSLPSESTNSEDSAEKIEESSPILSEQTDQSQSFSVEIIERNSDISSTNSLTEIKELEQKPTSGKKVTKKQRREEPSLKERIETEIKNKQISLESLYKDGIGNGDLETKGCILVKKGEEIKEENEEEELEITEGRTKEGESHDSCDNQTIWSSVKSEETNGKGFWTRGEESWVKRLVKVNWENLRLAGFTNKDQISDSDDPLNNLKEDLCLSSQTQREGGHWIEISCIFDRKTNLERSN</sequence>
<evidence type="ECO:0000313" key="4">
    <source>
        <dbReference type="Proteomes" id="UP000007484"/>
    </source>
</evidence>
<dbReference type="KEGG" id="mss:MSU_0042"/>
<protein>
    <submittedName>
        <fullName evidence="3">Uncharacterized protein</fullName>
    </submittedName>
</protein>
<evidence type="ECO:0000313" key="3">
    <source>
        <dbReference type="EMBL" id="ADX97586.1"/>
    </source>
</evidence>
<dbReference type="AlphaFoldDB" id="F0QQ16"/>
<dbReference type="EMBL" id="CP002525">
    <property type="protein sequence ID" value="ADX97586.1"/>
    <property type="molecule type" value="Genomic_DNA"/>
</dbReference>
<keyword evidence="2" id="KW-1133">Transmembrane helix</keyword>
<feature type="transmembrane region" description="Helical" evidence="2">
    <location>
        <begin position="6"/>
        <end position="30"/>
    </location>
</feature>
<feature type="region of interest" description="Disordered" evidence="1">
    <location>
        <begin position="119"/>
        <end position="146"/>
    </location>
</feature>
<feature type="compositionally biased region" description="Basic and acidic residues" evidence="1">
    <location>
        <begin position="48"/>
        <end position="68"/>
    </location>
</feature>
<keyword evidence="4" id="KW-1185">Reference proteome</keyword>
<feature type="region of interest" description="Disordered" evidence="1">
    <location>
        <begin position="192"/>
        <end position="216"/>
    </location>
</feature>
<dbReference type="HOGENOM" id="CLU_071552_0_0_14"/>
<reference evidence="3 4" key="1">
    <citation type="journal article" date="2011" name="J. Bacteriol.">
        <title>Complete genome sequences of two hemotropic Mycoplasmas, Mycoplasma haemofelis strain Ohio2 and Mycoplasma suis strain Illinois.</title>
        <authorList>
            <person name="Messick J.B."/>
            <person name="Santos A.P."/>
            <person name="Guimaraes A.M."/>
        </authorList>
    </citation>
    <scope>NUCLEOTIDE SEQUENCE [LARGE SCALE GENOMIC DNA]</scope>
    <source>
        <strain evidence="3 4">Illinois</strain>
    </source>
</reference>
<proteinExistence type="predicted"/>
<dbReference type="Proteomes" id="UP000007484">
    <property type="component" value="Chromosome"/>
</dbReference>
<dbReference type="RefSeq" id="WP_013608741.1">
    <property type="nucleotide sequence ID" value="NC_015155.1"/>
</dbReference>
<feature type="compositionally biased region" description="Polar residues" evidence="1">
    <location>
        <begin position="71"/>
        <end position="80"/>
    </location>
</feature>
<gene>
    <name evidence="3" type="ordered locus">MSU_0042</name>
</gene>
<accession>F0QQ16</accession>
<evidence type="ECO:0000256" key="2">
    <source>
        <dbReference type="SAM" id="Phobius"/>
    </source>
</evidence>
<keyword evidence="2" id="KW-0472">Membrane</keyword>
<feature type="region of interest" description="Disordered" evidence="1">
    <location>
        <begin position="40"/>
        <end position="102"/>
    </location>
</feature>
<keyword evidence="2" id="KW-0812">Transmembrane</keyword>
<feature type="compositionally biased region" description="Polar residues" evidence="1">
    <location>
        <begin position="91"/>
        <end position="102"/>
    </location>
</feature>
<feature type="compositionally biased region" description="Basic and acidic residues" evidence="1">
    <location>
        <begin position="201"/>
        <end position="214"/>
    </location>
</feature>
<evidence type="ECO:0000256" key="1">
    <source>
        <dbReference type="SAM" id="MobiDB-lite"/>
    </source>
</evidence>
<dbReference type="STRING" id="768700.MSU_0042"/>
<name>F0QQ16_MYCSL</name>
<organism evidence="3 4">
    <name type="scientific">Mycoplasma suis (strain Illinois)</name>
    <dbReference type="NCBI Taxonomy" id="768700"/>
    <lineage>
        <taxon>Bacteria</taxon>
        <taxon>Bacillati</taxon>
        <taxon>Mycoplasmatota</taxon>
        <taxon>Mollicutes</taxon>
        <taxon>Mycoplasmataceae</taxon>
        <taxon>Mycoplasma</taxon>
    </lineage>
</organism>